<dbReference type="EMBL" id="CP024996">
    <property type="protein sequence ID" value="AYR24586.1"/>
    <property type="molecule type" value="Genomic_DNA"/>
</dbReference>
<dbReference type="PANTHER" id="PTHR43792:SF1">
    <property type="entry name" value="N-ACETYLTRANSFERASE DOMAIN-CONTAINING PROTEIN"/>
    <property type="match status" value="1"/>
</dbReference>
<dbReference type="Pfam" id="PF13302">
    <property type="entry name" value="Acetyltransf_3"/>
    <property type="match status" value="1"/>
</dbReference>
<dbReference type="InterPro" id="IPR000182">
    <property type="entry name" value="GNAT_dom"/>
</dbReference>
<dbReference type="InterPro" id="IPR011990">
    <property type="entry name" value="TPR-like_helical_dom_sf"/>
</dbReference>
<evidence type="ECO:0000259" key="1">
    <source>
        <dbReference type="PROSITE" id="PS51186"/>
    </source>
</evidence>
<evidence type="ECO:0000313" key="3">
    <source>
        <dbReference type="Proteomes" id="UP000269199"/>
    </source>
</evidence>
<dbReference type="InterPro" id="IPR051531">
    <property type="entry name" value="N-acetyltransferase"/>
</dbReference>
<dbReference type="InterPro" id="IPR016181">
    <property type="entry name" value="Acyl_CoA_acyltransferase"/>
</dbReference>
<accession>A0AAD0U985</accession>
<dbReference type="RefSeq" id="WP_082803100.1">
    <property type="nucleotide sequence ID" value="NZ_CP024996.1"/>
</dbReference>
<sequence>MVTQHHSTAAPDAACHATPTAHVPALRLATLPSLSGLYCQPVSPASRPAPPLVRAWVDAIVQFWCLQREAGVLDPREPLHIIDPAPANGALAMQVLQALDDLSSFGLGDWRVCYVACAPQTGALGWRNDHPWLAPFFQRGSLDLGLLHDRGAGLSLQQRGVTLLHLANPVVILGWQWFGSLGCELVGADQGQLWTPDIMVDDGDGSLDYAWQKADPDVAQQHPYPHLLQDCLDNMAGVPVPIPTAACEELDRLTGLSSRRYLLLATDHGVGTARQLRAHLPTLPRSWPPAHGRLPVNYHSLALHQRRYGANTWQHQLSDGGMVLHLACRLPDSVPLGALLDAVAAPLAAAHPDLAAQLVALAGTNQSLTQTALLHLLTISGHDPAVLQAGLSAGVAQDAALDSSGVPSWQAALRQTWHHYVPDILDDGFTHAFGTLAANLGDWALARACLQDGMLLHGPSVRGLHQLARCHAATGQRERALPLLDLALDMAPAAAPDDADSLAHCRSLRDQLPHRQQAILTTAWFDQDIASDGELTLEPLGPEHADSLLHQYRDAQIGVMTRLPELDSVADARDWIARHTSSDARQCCAVIHDSWGFIGVVSLHRGEQAGYFYFWIGCDFQDRGWGQQAARLFIAQAVRNGLTALFTAAYRDNHRSRKALQRLGFRHMALRAAAPDDDLLFYRLPLSDDVTACRDGQAEDGHDTQQFRQLCASIDYRIELEDQSETSVHD</sequence>
<dbReference type="Gene3D" id="1.25.40.10">
    <property type="entry name" value="Tetratricopeptide repeat domain"/>
    <property type="match status" value="1"/>
</dbReference>
<protein>
    <submittedName>
        <fullName evidence="2">N-acetyltransferase</fullName>
    </submittedName>
</protein>
<organism evidence="2 3">
    <name type="scientific">Herbaspirillum rubrisubalbicans</name>
    <dbReference type="NCBI Taxonomy" id="80842"/>
    <lineage>
        <taxon>Bacteria</taxon>
        <taxon>Pseudomonadati</taxon>
        <taxon>Pseudomonadota</taxon>
        <taxon>Betaproteobacteria</taxon>
        <taxon>Burkholderiales</taxon>
        <taxon>Oxalobacteraceae</taxon>
        <taxon>Herbaspirillum</taxon>
    </lineage>
</organism>
<name>A0AAD0U985_9BURK</name>
<dbReference type="PANTHER" id="PTHR43792">
    <property type="entry name" value="GNAT FAMILY, PUTATIVE (AFU_ORTHOLOGUE AFUA_3G00765)-RELATED-RELATED"/>
    <property type="match status" value="1"/>
</dbReference>
<dbReference type="PROSITE" id="PS51186">
    <property type="entry name" value="GNAT"/>
    <property type="match status" value="1"/>
</dbReference>
<dbReference type="SUPFAM" id="SSF55729">
    <property type="entry name" value="Acyl-CoA N-acyltransferases (Nat)"/>
    <property type="match status" value="1"/>
</dbReference>
<dbReference type="GO" id="GO:0016747">
    <property type="term" value="F:acyltransferase activity, transferring groups other than amino-acyl groups"/>
    <property type="evidence" value="ECO:0007669"/>
    <property type="project" value="InterPro"/>
</dbReference>
<proteinExistence type="predicted"/>
<feature type="domain" description="N-acetyltransferase" evidence="1">
    <location>
        <begin position="535"/>
        <end position="685"/>
    </location>
</feature>
<dbReference type="Proteomes" id="UP000269199">
    <property type="component" value="Chromosome"/>
</dbReference>
<evidence type="ECO:0000313" key="2">
    <source>
        <dbReference type="EMBL" id="AYR24586.1"/>
    </source>
</evidence>
<reference evidence="2 3" key="1">
    <citation type="submission" date="2017-11" db="EMBL/GenBank/DDBJ databases">
        <title>Complete genome sequence of Herbaspirillum rubrisubalbicans DSM 11543.</title>
        <authorList>
            <person name="Chen M."/>
            <person name="An Q."/>
        </authorList>
    </citation>
    <scope>NUCLEOTIDE SEQUENCE [LARGE SCALE GENOMIC DNA]</scope>
    <source>
        <strain evidence="2 3">DSM 11543</strain>
    </source>
</reference>
<gene>
    <name evidence="2" type="ORF">RC54_12480</name>
</gene>
<dbReference type="AlphaFoldDB" id="A0AAD0U985"/>
<dbReference type="SUPFAM" id="SSF48452">
    <property type="entry name" value="TPR-like"/>
    <property type="match status" value="1"/>
</dbReference>
<dbReference type="Gene3D" id="3.40.630.30">
    <property type="match status" value="1"/>
</dbReference>